<dbReference type="PANTHER" id="PTHR35038">
    <property type="entry name" value="DISSIMILATORY SULFITE REDUCTASE SIRA"/>
    <property type="match status" value="1"/>
</dbReference>
<evidence type="ECO:0000313" key="4">
    <source>
        <dbReference type="Proteomes" id="UP001528411"/>
    </source>
</evidence>
<dbReference type="RefSeq" id="WP_272182245.1">
    <property type="nucleotide sequence ID" value="NZ_JAQOMS010000002.1"/>
</dbReference>
<reference evidence="3 4" key="1">
    <citation type="submission" date="2023-01" db="EMBL/GenBank/DDBJ databases">
        <title>Psychrosphaera sp. nov., isolated from marine algae.</title>
        <authorList>
            <person name="Bayburt H."/>
            <person name="Choi B.J."/>
            <person name="Kim J.M."/>
            <person name="Choi D.G."/>
            <person name="Jeon C.O."/>
        </authorList>
    </citation>
    <scope>NUCLEOTIDE SEQUENCE [LARGE SCALE GENOMIC DNA]</scope>
    <source>
        <strain evidence="3 4">G1-22</strain>
    </source>
</reference>
<dbReference type="CDD" id="cd08168">
    <property type="entry name" value="Cytochrom_C3"/>
    <property type="match status" value="1"/>
</dbReference>
<dbReference type="InterPro" id="IPR036280">
    <property type="entry name" value="Multihaem_cyt_sf"/>
</dbReference>
<dbReference type="Proteomes" id="UP001528411">
    <property type="component" value="Unassembled WGS sequence"/>
</dbReference>
<dbReference type="InterPro" id="IPR011990">
    <property type="entry name" value="TPR-like_helical_dom_sf"/>
</dbReference>
<proteinExistence type="predicted"/>
<gene>
    <name evidence="3" type="ORF">PN838_23840</name>
</gene>
<evidence type="ECO:0000259" key="2">
    <source>
        <dbReference type="Pfam" id="PF09699"/>
    </source>
</evidence>
<dbReference type="PANTHER" id="PTHR35038:SF8">
    <property type="entry name" value="C-TYPE POLYHEME CYTOCHROME OMCC"/>
    <property type="match status" value="1"/>
</dbReference>
<organism evidence="3 4">
    <name type="scientific">Psychrosphaera algicola</name>
    <dbReference type="NCBI Taxonomy" id="3023714"/>
    <lineage>
        <taxon>Bacteria</taxon>
        <taxon>Pseudomonadati</taxon>
        <taxon>Pseudomonadota</taxon>
        <taxon>Gammaproteobacteria</taxon>
        <taxon>Alteromonadales</taxon>
        <taxon>Pseudoalteromonadaceae</taxon>
        <taxon>Psychrosphaera</taxon>
    </lineage>
</organism>
<dbReference type="Gene3D" id="1.25.40.10">
    <property type="entry name" value="Tetratricopeptide repeat domain"/>
    <property type="match status" value="1"/>
</dbReference>
<dbReference type="InterPro" id="IPR010177">
    <property type="entry name" value="Paired_CXXCH_1"/>
</dbReference>
<sequence length="567" mass="64184">MQNWNGMCADCHSDGLKRNYSIPKKQFDTNWDNINVGCQSCHNDMTDHTKNTAYKAGDGSIAGHLTSSDKQKAMGWLLDPSKPVAEWQGEPRDNQFMETCFSCHSLRSPLTDGIEPKTRFLDQFSPSLLTQPLYHADGQINDEVYVYGSFLQSKMYDKGVNCLDCHNKHTMKVKLQGNGLCLQCHNAQVYQQPEHTIHPLDSDGGQCVNCHMPQTTYMGVDARRDHSFKIPRPDLSDQFNTPNACVNCHTDKDNKWAVAALKSNFGAPKDLAISEQYFITLLHNRTLPLEQHLALINDSSMSDIKRASAIALLPNSTQILTDRVIAPWVSSELPLLRLATGLVGQILSPEDRLKSFKALLTDEFKAVRTAAANHFVDVQIKDLAVVQQALNELSIANEVSSWRGEGNLNRSIIYQRQGRTEQAIAALEHGLIVDPYFEPNYINLADLYRNNNQVKREGEIYQNGLKANPKSATLHYAYGMYQIRNGAKAESVASFKTAVKYDNTNTQYVYLYFLALDNVGKTNVALNELKRVLKQYQYQRQLVELGLNFSQKLNDRESYNFFVRFYQ</sequence>
<dbReference type="InterPro" id="IPR051829">
    <property type="entry name" value="Multiheme_Cytochr_ET"/>
</dbReference>
<dbReference type="EMBL" id="JAQOMS010000002">
    <property type="protein sequence ID" value="MDC2891219.1"/>
    <property type="molecule type" value="Genomic_DNA"/>
</dbReference>
<keyword evidence="1" id="KW-0732">Signal</keyword>
<evidence type="ECO:0000313" key="3">
    <source>
        <dbReference type="EMBL" id="MDC2891219.1"/>
    </source>
</evidence>
<keyword evidence="4" id="KW-1185">Reference proteome</keyword>
<dbReference type="Pfam" id="PF09699">
    <property type="entry name" value="Paired_CXXCH_1"/>
    <property type="match status" value="1"/>
</dbReference>
<dbReference type="SUPFAM" id="SSF48695">
    <property type="entry name" value="Multiheme cytochromes"/>
    <property type="match status" value="1"/>
</dbReference>
<protein>
    <recommendedName>
        <fullName evidence="2">Doubled CXXCH motif domain-containing protein</fullName>
    </recommendedName>
</protein>
<comment type="caution">
    <text evidence="3">The sequence shown here is derived from an EMBL/GenBank/DDBJ whole genome shotgun (WGS) entry which is preliminary data.</text>
</comment>
<dbReference type="SUPFAM" id="SSF48452">
    <property type="entry name" value="TPR-like"/>
    <property type="match status" value="1"/>
</dbReference>
<accession>A0ABT5FJ55</accession>
<name>A0ABT5FJ55_9GAMM</name>
<dbReference type="Gene3D" id="1.10.1130.10">
    <property type="entry name" value="Flavocytochrome C3, Chain A"/>
    <property type="match status" value="2"/>
</dbReference>
<feature type="domain" description="Doubled CXXCH motif" evidence="2">
    <location>
        <begin position="161"/>
        <end position="188"/>
    </location>
</feature>
<evidence type="ECO:0000256" key="1">
    <source>
        <dbReference type="ARBA" id="ARBA00022729"/>
    </source>
</evidence>